<keyword evidence="4" id="KW-0804">Transcription</keyword>
<name>A0A3A1WVN3_9HYPH</name>
<keyword evidence="3" id="KW-0238">DNA-binding</keyword>
<organism evidence="6 7">
    <name type="scientific">Aureimonas flava</name>
    <dbReference type="NCBI Taxonomy" id="2320271"/>
    <lineage>
        <taxon>Bacteria</taxon>
        <taxon>Pseudomonadati</taxon>
        <taxon>Pseudomonadota</taxon>
        <taxon>Alphaproteobacteria</taxon>
        <taxon>Hyphomicrobiales</taxon>
        <taxon>Aurantimonadaceae</taxon>
        <taxon>Aureimonas</taxon>
    </lineage>
</organism>
<evidence type="ECO:0000256" key="3">
    <source>
        <dbReference type="ARBA" id="ARBA00023125"/>
    </source>
</evidence>
<dbReference type="EMBL" id="QYRN01000003">
    <property type="protein sequence ID" value="RIY02190.1"/>
    <property type="molecule type" value="Genomic_DNA"/>
</dbReference>
<dbReference type="InterPro" id="IPR036388">
    <property type="entry name" value="WH-like_DNA-bd_sf"/>
</dbReference>
<dbReference type="GO" id="GO:0003700">
    <property type="term" value="F:DNA-binding transcription factor activity"/>
    <property type="evidence" value="ECO:0007669"/>
    <property type="project" value="InterPro"/>
</dbReference>
<dbReference type="SUPFAM" id="SSF46785">
    <property type="entry name" value="Winged helix' DNA-binding domain"/>
    <property type="match status" value="1"/>
</dbReference>
<comment type="caution">
    <text evidence="6">The sequence shown here is derived from an EMBL/GenBank/DDBJ whole genome shotgun (WGS) entry which is preliminary data.</text>
</comment>
<dbReference type="AlphaFoldDB" id="A0A3A1WVN3"/>
<dbReference type="Pfam" id="PF03466">
    <property type="entry name" value="LysR_substrate"/>
    <property type="match status" value="1"/>
</dbReference>
<protein>
    <submittedName>
        <fullName evidence="6">LysR family transcriptional regulator</fullName>
    </submittedName>
</protein>
<gene>
    <name evidence="6" type="ORF">D3218_06715</name>
</gene>
<dbReference type="CDD" id="cd08420">
    <property type="entry name" value="PBP2_CysL_like"/>
    <property type="match status" value="1"/>
</dbReference>
<dbReference type="PRINTS" id="PR00039">
    <property type="entry name" value="HTHLYSR"/>
</dbReference>
<dbReference type="Pfam" id="PF00126">
    <property type="entry name" value="HTH_1"/>
    <property type="match status" value="1"/>
</dbReference>
<dbReference type="FunFam" id="1.10.10.10:FF:000001">
    <property type="entry name" value="LysR family transcriptional regulator"/>
    <property type="match status" value="1"/>
</dbReference>
<evidence type="ECO:0000259" key="5">
    <source>
        <dbReference type="PROSITE" id="PS50931"/>
    </source>
</evidence>
<dbReference type="SUPFAM" id="SSF53850">
    <property type="entry name" value="Periplasmic binding protein-like II"/>
    <property type="match status" value="1"/>
</dbReference>
<sequence length="297" mass="31429">MTLEQLAVFVAVAEREHVTRAAAAVGLTPSAVSSAIRQLETQHGVQLFERIGRRVELSAAGGAFLAKARDVLASARSASLLLRDLGDGTSGEIAIYASQTIASYWLPPILTRFHADNPGIDMHLTVGNTRTVSRAVLEGRAAVGFVEGGIDEPDLASRPVGDDRLWVVTAPEHPWARAERLEPGELAEGSSWILREAGSGTRSEFEAALVELGVGIASLKVIMTMPSNEAILSAVQSGPFASAVSALAAGPLTRLGVLARCPIELPARGFSMLTHPDRHASRASQLFQRFCAPEALP</sequence>
<dbReference type="InterPro" id="IPR000847">
    <property type="entry name" value="LysR_HTH_N"/>
</dbReference>
<dbReference type="Gene3D" id="1.10.10.10">
    <property type="entry name" value="Winged helix-like DNA-binding domain superfamily/Winged helix DNA-binding domain"/>
    <property type="match status" value="1"/>
</dbReference>
<dbReference type="InterPro" id="IPR005119">
    <property type="entry name" value="LysR_subst-bd"/>
</dbReference>
<dbReference type="GO" id="GO:0000976">
    <property type="term" value="F:transcription cis-regulatory region binding"/>
    <property type="evidence" value="ECO:0007669"/>
    <property type="project" value="TreeGrafter"/>
</dbReference>
<evidence type="ECO:0000256" key="2">
    <source>
        <dbReference type="ARBA" id="ARBA00023015"/>
    </source>
</evidence>
<evidence type="ECO:0000313" key="6">
    <source>
        <dbReference type="EMBL" id="RIY02190.1"/>
    </source>
</evidence>
<dbReference type="PANTHER" id="PTHR30126">
    <property type="entry name" value="HTH-TYPE TRANSCRIPTIONAL REGULATOR"/>
    <property type="match status" value="1"/>
</dbReference>
<evidence type="ECO:0000256" key="4">
    <source>
        <dbReference type="ARBA" id="ARBA00023163"/>
    </source>
</evidence>
<keyword evidence="2" id="KW-0805">Transcription regulation</keyword>
<proteinExistence type="inferred from homology"/>
<dbReference type="PANTHER" id="PTHR30126:SF39">
    <property type="entry name" value="HTH-TYPE TRANSCRIPTIONAL REGULATOR CYSL"/>
    <property type="match status" value="1"/>
</dbReference>
<feature type="domain" description="HTH lysR-type" evidence="5">
    <location>
        <begin position="1"/>
        <end position="58"/>
    </location>
</feature>
<keyword evidence="7" id="KW-1185">Reference proteome</keyword>
<reference evidence="7" key="1">
    <citation type="submission" date="2018-09" db="EMBL/GenBank/DDBJ databases">
        <authorList>
            <person name="Tuo L."/>
        </authorList>
    </citation>
    <scope>NUCLEOTIDE SEQUENCE [LARGE SCALE GENOMIC DNA]</scope>
    <source>
        <strain evidence="7">M2BS4Y-1</strain>
    </source>
</reference>
<dbReference type="OrthoDB" id="9808620at2"/>
<dbReference type="InterPro" id="IPR036390">
    <property type="entry name" value="WH_DNA-bd_sf"/>
</dbReference>
<evidence type="ECO:0000313" key="7">
    <source>
        <dbReference type="Proteomes" id="UP000265750"/>
    </source>
</evidence>
<dbReference type="Proteomes" id="UP000265750">
    <property type="component" value="Unassembled WGS sequence"/>
</dbReference>
<comment type="similarity">
    <text evidence="1">Belongs to the LysR transcriptional regulatory family.</text>
</comment>
<dbReference type="Gene3D" id="3.40.190.290">
    <property type="match status" value="1"/>
</dbReference>
<evidence type="ECO:0000256" key="1">
    <source>
        <dbReference type="ARBA" id="ARBA00009437"/>
    </source>
</evidence>
<accession>A0A3A1WVN3</accession>
<dbReference type="PROSITE" id="PS50931">
    <property type="entry name" value="HTH_LYSR"/>
    <property type="match status" value="1"/>
</dbReference>
<dbReference type="RefSeq" id="WP_119539326.1">
    <property type="nucleotide sequence ID" value="NZ_QYRN01000003.1"/>
</dbReference>